<gene>
    <name evidence="1" type="ORF">SAMN04488003_12054</name>
</gene>
<evidence type="ECO:0000313" key="1">
    <source>
        <dbReference type="EMBL" id="SEN54390.1"/>
    </source>
</evidence>
<accession>A0A1H8HE82</accession>
<dbReference type="STRING" id="245187.SAMN04488003_12054"/>
<evidence type="ECO:0008006" key="3">
    <source>
        <dbReference type="Google" id="ProtNLM"/>
    </source>
</evidence>
<dbReference type="RefSeq" id="WP_089904636.1">
    <property type="nucleotide sequence ID" value="NZ_FOCI01000020.1"/>
</dbReference>
<name>A0A1H8HE82_9RHOB</name>
<dbReference type="Proteomes" id="UP000199585">
    <property type="component" value="Unassembled WGS sequence"/>
</dbReference>
<proteinExistence type="predicted"/>
<dbReference type="Pfam" id="PF06945">
    <property type="entry name" value="DUF1289"/>
    <property type="match status" value="1"/>
</dbReference>
<protein>
    <recommendedName>
        <fullName evidence="3">DUF1289 domain-containing protein</fullName>
    </recommendedName>
</protein>
<dbReference type="AlphaFoldDB" id="A0A1H8HE82"/>
<keyword evidence="2" id="KW-1185">Reference proteome</keyword>
<dbReference type="OrthoDB" id="7906652at2"/>
<dbReference type="InterPro" id="IPR010710">
    <property type="entry name" value="DUF1289"/>
</dbReference>
<sequence>MKKIPSPCISVCKLTRDGHCIGCAMTKTQKKMFKTLRKPDHQAAFVTLLRHQQTVLGRYRHWLPAYLRKCAKKNVKPPFAP</sequence>
<reference evidence="1 2" key="1">
    <citation type="submission" date="2016-10" db="EMBL/GenBank/DDBJ databases">
        <authorList>
            <person name="de Groot N.N."/>
        </authorList>
    </citation>
    <scope>NUCLEOTIDE SEQUENCE [LARGE SCALE GENOMIC DNA]</scope>
    <source>
        <strain evidence="1 2">DSM 16213</strain>
    </source>
</reference>
<evidence type="ECO:0000313" key="2">
    <source>
        <dbReference type="Proteomes" id="UP000199585"/>
    </source>
</evidence>
<organism evidence="1 2">
    <name type="scientific">Loktanella fryxellensis</name>
    <dbReference type="NCBI Taxonomy" id="245187"/>
    <lineage>
        <taxon>Bacteria</taxon>
        <taxon>Pseudomonadati</taxon>
        <taxon>Pseudomonadota</taxon>
        <taxon>Alphaproteobacteria</taxon>
        <taxon>Rhodobacterales</taxon>
        <taxon>Roseobacteraceae</taxon>
        <taxon>Loktanella</taxon>
    </lineage>
</organism>
<dbReference type="EMBL" id="FOCI01000020">
    <property type="protein sequence ID" value="SEN54390.1"/>
    <property type="molecule type" value="Genomic_DNA"/>
</dbReference>